<dbReference type="AlphaFoldDB" id="A0A2T0KBC7"/>
<dbReference type="Gene3D" id="2.60.40.1240">
    <property type="match status" value="1"/>
</dbReference>
<sequence length="228" mass="24316">MRRVAALFGRVDPSMDGQRVRSPDANRIRPLGDTVTYAPHRSAPTREVPSYEDGTDVHRWRTRLWVAGGVAISTALVAFGVWAVVTTPETVMVTAAEPDDSPVGIFDFDVTALRCGTTSVGPEGLEQKAAGQFCLLDLRVTNNSGEPEVFVSGEQRVQDTNGVAYAVAEEAAVFLNDQSPSLLGELDPGETVTGVLPFDVPSDVHLSEAVLTGGMSTPGVRVKLPDPR</sequence>
<proteinExistence type="predicted"/>
<keyword evidence="1" id="KW-0732">Signal</keyword>
<evidence type="ECO:0000313" key="4">
    <source>
        <dbReference type="EMBL" id="PRX20495.1"/>
    </source>
</evidence>
<evidence type="ECO:0000259" key="3">
    <source>
        <dbReference type="Pfam" id="PF11611"/>
    </source>
</evidence>
<reference evidence="4 5" key="1">
    <citation type="submission" date="2018-03" db="EMBL/GenBank/DDBJ databases">
        <title>Genomic Encyclopedia of Archaeal and Bacterial Type Strains, Phase II (KMG-II): from individual species to whole genera.</title>
        <authorList>
            <person name="Goeker M."/>
        </authorList>
    </citation>
    <scope>NUCLEOTIDE SEQUENCE [LARGE SCALE GENOMIC DNA]</scope>
    <source>
        <strain evidence="4 5">DSM 43146</strain>
    </source>
</reference>
<feature type="transmembrane region" description="Helical" evidence="2">
    <location>
        <begin position="64"/>
        <end position="85"/>
    </location>
</feature>
<keyword evidence="5" id="KW-1185">Reference proteome</keyword>
<dbReference type="EMBL" id="PVMZ01000008">
    <property type="protein sequence ID" value="PRX20495.1"/>
    <property type="molecule type" value="Genomic_DNA"/>
</dbReference>
<evidence type="ECO:0000313" key="5">
    <source>
        <dbReference type="Proteomes" id="UP000239415"/>
    </source>
</evidence>
<dbReference type="InterPro" id="IPR029051">
    <property type="entry name" value="DUF4352"/>
</dbReference>
<dbReference type="InterPro" id="IPR029050">
    <property type="entry name" value="Immunoprotect_excell_Ig-like"/>
</dbReference>
<evidence type="ECO:0000256" key="2">
    <source>
        <dbReference type="SAM" id="Phobius"/>
    </source>
</evidence>
<protein>
    <submittedName>
        <fullName evidence="4">Uncharacterized protein DUF4352</fullName>
    </submittedName>
</protein>
<keyword evidence="2" id="KW-0812">Transmembrane</keyword>
<organism evidence="4 5">
    <name type="scientific">Actinoplanes italicus</name>
    <dbReference type="NCBI Taxonomy" id="113567"/>
    <lineage>
        <taxon>Bacteria</taxon>
        <taxon>Bacillati</taxon>
        <taxon>Actinomycetota</taxon>
        <taxon>Actinomycetes</taxon>
        <taxon>Micromonosporales</taxon>
        <taxon>Micromonosporaceae</taxon>
        <taxon>Actinoplanes</taxon>
    </lineage>
</organism>
<feature type="domain" description="DUF4352" evidence="3">
    <location>
        <begin position="102"/>
        <end position="205"/>
    </location>
</feature>
<name>A0A2T0KBC7_9ACTN</name>
<keyword evidence="2" id="KW-1133">Transmembrane helix</keyword>
<dbReference type="Pfam" id="PF11611">
    <property type="entry name" value="DUF4352"/>
    <property type="match status" value="1"/>
</dbReference>
<accession>A0A2T0KBC7</accession>
<evidence type="ECO:0000256" key="1">
    <source>
        <dbReference type="ARBA" id="ARBA00022729"/>
    </source>
</evidence>
<comment type="caution">
    <text evidence="4">The sequence shown here is derived from an EMBL/GenBank/DDBJ whole genome shotgun (WGS) entry which is preliminary data.</text>
</comment>
<dbReference type="Proteomes" id="UP000239415">
    <property type="component" value="Unassembled WGS sequence"/>
</dbReference>
<keyword evidence="2" id="KW-0472">Membrane</keyword>
<gene>
    <name evidence="4" type="ORF">CLV67_108295</name>
</gene>